<dbReference type="KEGG" id="rha:RHA1_ro08993"/>
<name>Q0RXE9_RHOJR</name>
<proteinExistence type="predicted"/>
<protein>
    <submittedName>
        <fullName evidence="1">Uncharacterized protein</fullName>
    </submittedName>
</protein>
<geneLocation type="plasmid" evidence="1 2">
    <name>pRHL1</name>
</geneLocation>
<dbReference type="EMBL" id="CP000432">
    <property type="protein sequence ID" value="ABH00037.1"/>
    <property type="molecule type" value="Genomic_DNA"/>
</dbReference>
<dbReference type="Proteomes" id="UP000008710">
    <property type="component" value="Plasmid pRHL1"/>
</dbReference>
<dbReference type="RefSeq" id="WP_011599713.1">
    <property type="nucleotide sequence ID" value="NC_008269.1"/>
</dbReference>
<gene>
    <name evidence="1" type="ordered locus">RHA1_ro08993</name>
</gene>
<dbReference type="AlphaFoldDB" id="Q0RXE9"/>
<organism evidence="1 2">
    <name type="scientific">Rhodococcus jostii (strain RHA1)</name>
    <dbReference type="NCBI Taxonomy" id="101510"/>
    <lineage>
        <taxon>Bacteria</taxon>
        <taxon>Bacillati</taxon>
        <taxon>Actinomycetota</taxon>
        <taxon>Actinomycetes</taxon>
        <taxon>Mycobacteriales</taxon>
        <taxon>Nocardiaceae</taxon>
        <taxon>Rhodococcus</taxon>
    </lineage>
</organism>
<sequence>MARGILVNGRGQRYIAEDTYASRIAQETLLRQNGDVFLVLDESSYEEALQSESTTAVMRGMPTWVCETVEELESEMGLPIGGLRSTVELFNQHAATSSDPFFFEKAEWVRSPPTTCGEMMGDSHSAA</sequence>
<dbReference type="HOGENOM" id="CLU_1968846_0_0_11"/>
<reference evidence="2" key="1">
    <citation type="journal article" date="2006" name="Proc. Natl. Acad. Sci. U.S.A.">
        <title>The complete genome of Rhodococcus sp. RHA1 provides insights into a catabolic powerhouse.</title>
        <authorList>
            <person name="McLeod M.P."/>
            <person name="Warren R.L."/>
            <person name="Hsiao W.W.L."/>
            <person name="Araki N."/>
            <person name="Myhre M."/>
            <person name="Fernandes C."/>
            <person name="Miyazawa D."/>
            <person name="Wong W."/>
            <person name="Lillquist A.L."/>
            <person name="Wang D."/>
            <person name="Dosanjh M."/>
            <person name="Hara H."/>
            <person name="Petrescu A."/>
            <person name="Morin R.D."/>
            <person name="Yang G."/>
            <person name="Stott J.M."/>
            <person name="Schein J.E."/>
            <person name="Shin H."/>
            <person name="Smailus D."/>
            <person name="Siddiqui A.S."/>
            <person name="Marra M.A."/>
            <person name="Jones S.J.M."/>
            <person name="Holt R."/>
            <person name="Brinkman F.S.L."/>
            <person name="Miyauchi K."/>
            <person name="Fukuda M."/>
            <person name="Davies J.E."/>
            <person name="Mohn W.W."/>
            <person name="Eltis L.D."/>
        </authorList>
    </citation>
    <scope>NUCLEOTIDE SEQUENCE [LARGE SCALE GENOMIC DNA]</scope>
    <source>
        <strain evidence="2">RHA1</strain>
    </source>
</reference>
<accession>Q0RXE9</accession>
<dbReference type="SUPFAM" id="SSF56425">
    <property type="entry name" value="Succinate dehydrogenase/fumarate reductase flavoprotein, catalytic domain"/>
    <property type="match status" value="1"/>
</dbReference>
<dbReference type="InterPro" id="IPR027477">
    <property type="entry name" value="Succ_DH/fumarate_Rdtase_cat_sf"/>
</dbReference>
<evidence type="ECO:0000313" key="1">
    <source>
        <dbReference type="EMBL" id="ABH00037.1"/>
    </source>
</evidence>
<dbReference type="Gene3D" id="3.90.700.10">
    <property type="entry name" value="Succinate dehydrogenase/fumarate reductase flavoprotein, catalytic domain"/>
    <property type="match status" value="1"/>
</dbReference>
<keyword evidence="1" id="KW-0614">Plasmid</keyword>
<evidence type="ECO:0000313" key="2">
    <source>
        <dbReference type="Proteomes" id="UP000008710"/>
    </source>
</evidence>